<evidence type="ECO:0008006" key="4">
    <source>
        <dbReference type="Google" id="ProtNLM"/>
    </source>
</evidence>
<dbReference type="STRING" id="337451.A0A3S3N441"/>
<protein>
    <recommendedName>
        <fullName evidence="4">Transmembrane protein</fullName>
    </recommendedName>
</protein>
<keyword evidence="3" id="KW-1185">Reference proteome</keyword>
<name>A0A3S3N441_9MAGN</name>
<sequence>MYLVGCFGNRRRRMHRSASTSRASDEFVINISPQMKGSPGLKMAALDQLPTYDPLSEVSKKESSRLKWAENAVHFIPLVLIVCAFILWFFSRPAVDANEGTATVARIEGLTLYGDANRTHTDMPAIKTELEPLERIVNDAAERSERMFI</sequence>
<keyword evidence="1" id="KW-0812">Transmembrane</keyword>
<dbReference type="PANTHER" id="PTHR34189:SF4">
    <property type="entry name" value="TRANSMEMBRANE PROTEIN"/>
    <property type="match status" value="1"/>
</dbReference>
<organism evidence="2 3">
    <name type="scientific">Cinnamomum micranthum f. kanehirae</name>
    <dbReference type="NCBI Taxonomy" id="337451"/>
    <lineage>
        <taxon>Eukaryota</taxon>
        <taxon>Viridiplantae</taxon>
        <taxon>Streptophyta</taxon>
        <taxon>Embryophyta</taxon>
        <taxon>Tracheophyta</taxon>
        <taxon>Spermatophyta</taxon>
        <taxon>Magnoliopsida</taxon>
        <taxon>Magnoliidae</taxon>
        <taxon>Laurales</taxon>
        <taxon>Lauraceae</taxon>
        <taxon>Cinnamomum</taxon>
    </lineage>
</organism>
<reference evidence="2 3" key="1">
    <citation type="journal article" date="2019" name="Nat. Plants">
        <title>Stout camphor tree genome fills gaps in understanding of flowering plant genome evolution.</title>
        <authorList>
            <person name="Chaw S.M."/>
            <person name="Liu Y.C."/>
            <person name="Wu Y.W."/>
            <person name="Wang H.Y."/>
            <person name="Lin C.I."/>
            <person name="Wu C.S."/>
            <person name="Ke H.M."/>
            <person name="Chang L.Y."/>
            <person name="Hsu C.Y."/>
            <person name="Yang H.T."/>
            <person name="Sudianto E."/>
            <person name="Hsu M.H."/>
            <person name="Wu K.P."/>
            <person name="Wang L.N."/>
            <person name="Leebens-Mack J.H."/>
            <person name="Tsai I.J."/>
        </authorList>
    </citation>
    <scope>NUCLEOTIDE SEQUENCE [LARGE SCALE GENOMIC DNA]</scope>
    <source>
        <strain evidence="3">cv. Chaw 1501</strain>
        <tissue evidence="2">Young leaves</tissue>
    </source>
</reference>
<keyword evidence="1" id="KW-0472">Membrane</keyword>
<evidence type="ECO:0000313" key="3">
    <source>
        <dbReference type="Proteomes" id="UP000283530"/>
    </source>
</evidence>
<dbReference type="EMBL" id="QPKB01000001">
    <property type="protein sequence ID" value="RWR72390.1"/>
    <property type="molecule type" value="Genomic_DNA"/>
</dbReference>
<dbReference type="PANTHER" id="PTHR34189">
    <property type="entry name" value="TRANSMEMBRANE PROTEIN"/>
    <property type="match status" value="1"/>
</dbReference>
<keyword evidence="1" id="KW-1133">Transmembrane helix</keyword>
<evidence type="ECO:0000313" key="2">
    <source>
        <dbReference type="EMBL" id="RWR72390.1"/>
    </source>
</evidence>
<dbReference type="Proteomes" id="UP000283530">
    <property type="component" value="Unassembled WGS sequence"/>
</dbReference>
<accession>A0A3S3N441</accession>
<dbReference type="AlphaFoldDB" id="A0A3S3N441"/>
<feature type="transmembrane region" description="Helical" evidence="1">
    <location>
        <begin position="72"/>
        <end position="90"/>
    </location>
</feature>
<comment type="caution">
    <text evidence="2">The sequence shown here is derived from an EMBL/GenBank/DDBJ whole genome shotgun (WGS) entry which is preliminary data.</text>
</comment>
<gene>
    <name evidence="2" type="ORF">CKAN_00060900</name>
</gene>
<evidence type="ECO:0000256" key="1">
    <source>
        <dbReference type="SAM" id="Phobius"/>
    </source>
</evidence>
<proteinExistence type="predicted"/>
<dbReference type="OrthoDB" id="759788at2759"/>